<keyword evidence="1" id="KW-0812">Transmembrane</keyword>
<feature type="transmembrane region" description="Helical" evidence="1">
    <location>
        <begin position="32"/>
        <end position="51"/>
    </location>
</feature>
<keyword evidence="3" id="KW-1185">Reference proteome</keyword>
<feature type="transmembrane region" description="Helical" evidence="1">
    <location>
        <begin position="257"/>
        <end position="290"/>
    </location>
</feature>
<protein>
    <recommendedName>
        <fullName evidence="4">Glycerophosphoryl diester phosphodiesterase membrane domain-containing protein</fullName>
    </recommendedName>
</protein>
<dbReference type="RefSeq" id="WP_129464240.1">
    <property type="nucleotide sequence ID" value="NZ_SBKQ01000007.1"/>
</dbReference>
<name>A0A4Q1KSX0_9FLAO</name>
<dbReference type="EMBL" id="SBKQ01000007">
    <property type="protein sequence ID" value="RXR32124.1"/>
    <property type="molecule type" value="Genomic_DNA"/>
</dbReference>
<feature type="transmembrane region" description="Helical" evidence="1">
    <location>
        <begin position="78"/>
        <end position="102"/>
    </location>
</feature>
<proteinExistence type="predicted"/>
<reference evidence="3" key="1">
    <citation type="submission" date="2019-01" db="EMBL/GenBank/DDBJ databases">
        <title>Cytophagaceae bacterium strain CAR-16.</title>
        <authorList>
            <person name="Chen W.-M."/>
        </authorList>
    </citation>
    <scope>NUCLEOTIDE SEQUENCE [LARGE SCALE GENOMIC DNA]</scope>
    <source>
        <strain evidence="3">ICH-30</strain>
    </source>
</reference>
<dbReference type="OrthoDB" id="1149172at2"/>
<evidence type="ECO:0000313" key="3">
    <source>
        <dbReference type="Proteomes" id="UP000289734"/>
    </source>
</evidence>
<comment type="caution">
    <text evidence="2">The sequence shown here is derived from an EMBL/GenBank/DDBJ whole genome shotgun (WGS) entry which is preliminary data.</text>
</comment>
<accession>A0A4Q1KSX0</accession>
<feature type="transmembrane region" description="Helical" evidence="1">
    <location>
        <begin position="209"/>
        <end position="237"/>
    </location>
</feature>
<keyword evidence="1" id="KW-0472">Membrane</keyword>
<feature type="transmembrane region" description="Helical" evidence="1">
    <location>
        <begin position="166"/>
        <end position="188"/>
    </location>
</feature>
<dbReference type="AlphaFoldDB" id="A0A4Q1KSX0"/>
<evidence type="ECO:0000256" key="1">
    <source>
        <dbReference type="SAM" id="Phobius"/>
    </source>
</evidence>
<sequence>MFQLFKKRNFSDYISDTFSFFRITGKHFFKNYFIINGTLLILLMVLTYFVFKVYFEMMFANIGSSAPNFLEDYFNNNIGLIIGVFLLFFLLIMFISLINYAYPVVYMILYDKHKGNHFESKEIIAELKSKFGKMLIFLLVLFFLGITAGLILMGLVVALMFVLVGFLLLIILGPALLAFVQLSFYEYLNAEIGIFEAMGKGFEKLKQNFWPIIGSTIVMYFIVQIVISIFSMVPYIIGIASVFTSIENQGSPEESLSFLSIMMVVFMCLAMLFSYILNNLLVVNSGIIYYSLREKNENRTTINDIDLIGTESE</sequence>
<dbReference type="Proteomes" id="UP000289734">
    <property type="component" value="Unassembled WGS sequence"/>
</dbReference>
<evidence type="ECO:0008006" key="4">
    <source>
        <dbReference type="Google" id="ProtNLM"/>
    </source>
</evidence>
<organism evidence="2 3">
    <name type="scientific">Flavobacterium piscinae</name>
    <dbReference type="NCBI Taxonomy" id="2506424"/>
    <lineage>
        <taxon>Bacteria</taxon>
        <taxon>Pseudomonadati</taxon>
        <taxon>Bacteroidota</taxon>
        <taxon>Flavobacteriia</taxon>
        <taxon>Flavobacteriales</taxon>
        <taxon>Flavobacteriaceae</taxon>
        <taxon>Flavobacterium</taxon>
    </lineage>
</organism>
<keyword evidence="1" id="KW-1133">Transmembrane helix</keyword>
<feature type="transmembrane region" description="Helical" evidence="1">
    <location>
        <begin position="135"/>
        <end position="160"/>
    </location>
</feature>
<gene>
    <name evidence="2" type="ORF">EQG68_07735</name>
</gene>
<evidence type="ECO:0000313" key="2">
    <source>
        <dbReference type="EMBL" id="RXR32124.1"/>
    </source>
</evidence>